<dbReference type="CDD" id="cd00383">
    <property type="entry name" value="trans_reg_C"/>
    <property type="match status" value="1"/>
</dbReference>
<protein>
    <submittedName>
        <fullName evidence="4">Transcriptional regulator</fullName>
    </submittedName>
</protein>
<dbReference type="InterPro" id="IPR001867">
    <property type="entry name" value="OmpR/PhoB-type_DNA-bd"/>
</dbReference>
<dbReference type="SUPFAM" id="SSF81901">
    <property type="entry name" value="HCP-like"/>
    <property type="match status" value="1"/>
</dbReference>
<dbReference type="GO" id="GO:0006355">
    <property type="term" value="P:regulation of DNA-templated transcription"/>
    <property type="evidence" value="ECO:0007669"/>
    <property type="project" value="InterPro"/>
</dbReference>
<dbReference type="InterPro" id="IPR016032">
    <property type="entry name" value="Sig_transdc_resp-reg_C-effctor"/>
</dbReference>
<evidence type="ECO:0000313" key="5">
    <source>
        <dbReference type="Proteomes" id="UP000278398"/>
    </source>
</evidence>
<reference evidence="4 5" key="1">
    <citation type="submission" date="2018-12" db="EMBL/GenBank/DDBJ databases">
        <title>Mesorhizobium carbonis sp. nov., isolated from coal mine water.</title>
        <authorList>
            <person name="Xin W."/>
            <person name="Xu Z."/>
            <person name="Xiang F."/>
            <person name="Zhang J."/>
            <person name="Xi L."/>
            <person name="Liu J."/>
        </authorList>
    </citation>
    <scope>NUCLEOTIDE SEQUENCE [LARGE SCALE GENOMIC DNA]</scope>
    <source>
        <strain evidence="4 5">B2.3</strain>
    </source>
</reference>
<dbReference type="GO" id="GO:0000160">
    <property type="term" value="P:phosphorelay signal transduction system"/>
    <property type="evidence" value="ECO:0007669"/>
    <property type="project" value="InterPro"/>
</dbReference>
<dbReference type="Gene3D" id="1.25.40.10">
    <property type="entry name" value="Tetratricopeptide repeat domain"/>
    <property type="match status" value="1"/>
</dbReference>
<proteinExistence type="predicted"/>
<dbReference type="PROSITE" id="PS51755">
    <property type="entry name" value="OMPR_PHOB"/>
    <property type="match status" value="1"/>
</dbReference>
<accession>A0A3R9ZRN5</accession>
<evidence type="ECO:0000259" key="3">
    <source>
        <dbReference type="PROSITE" id="PS51755"/>
    </source>
</evidence>
<dbReference type="Gene3D" id="1.10.10.10">
    <property type="entry name" value="Winged helix-like DNA-binding domain superfamily/Winged helix DNA-binding domain"/>
    <property type="match status" value="1"/>
</dbReference>
<dbReference type="Proteomes" id="UP000278398">
    <property type="component" value="Unassembled WGS sequence"/>
</dbReference>
<dbReference type="RefSeq" id="WP_126700254.1">
    <property type="nucleotide sequence ID" value="NZ_RWKW01000042.1"/>
</dbReference>
<feature type="domain" description="OmpR/PhoB-type" evidence="3">
    <location>
        <begin position="1"/>
        <end position="98"/>
    </location>
</feature>
<gene>
    <name evidence="4" type="ORF">EJC49_12445</name>
</gene>
<comment type="caution">
    <text evidence="4">The sequence shown here is derived from an EMBL/GenBank/DDBJ whole genome shotgun (WGS) entry which is preliminary data.</text>
</comment>
<dbReference type="EMBL" id="RWKW01000042">
    <property type="protein sequence ID" value="RST86098.1"/>
    <property type="molecule type" value="Genomic_DNA"/>
</dbReference>
<sequence length="516" mass="57070">MTWSFGDFRLDPERFQLSCRGERVRVEPQVLSLLIHLVRNRDHMVTKDDIIAAVWQGEAVSDASISSRIRSARRAVGDDGEKQAVIRTVHGRGFRFVPEVTTSSPARASSEGFIPSASGHPGGRPSIAVLPFERLGMPPELTILGDAIPHEIIEALSRLRWLAVIARGSTFRFRQVADDLDLVSTALAARYVLSGVIESPGRTIAVTLELTDSISREIIWADRLASSVDGVGELRSRIVTHLVSALEAHIPFNEARIARLSDPARLDAWAIYHIGLGHLYRFTAADNALAKRCFEQAIMADPQLARAHVGLSFTSFLEAFLRLTPDPELSAREARRHAERGLELDPLDPFANFTMGRTYWLSDEPDIAADWLARATALNPNYAQGFYASAFTSMLIGKASVAFSALDTSLHLSPLDPLLYGIHGVRAQILIQQEDYEAAAGWADRAATTPGAHYLIAMIALVANGLAERHDQAARWRQTIRRLKPDATSADYFAAFPTRETKSRARIEKELRRHGF</sequence>
<name>A0A3R9ZRN5_9HYPH</name>
<dbReference type="GO" id="GO:0003677">
    <property type="term" value="F:DNA binding"/>
    <property type="evidence" value="ECO:0007669"/>
    <property type="project" value="UniProtKB-UniRule"/>
</dbReference>
<dbReference type="InterPro" id="IPR011990">
    <property type="entry name" value="TPR-like_helical_dom_sf"/>
</dbReference>
<dbReference type="AlphaFoldDB" id="A0A3R9ZRN5"/>
<dbReference type="SUPFAM" id="SSF46894">
    <property type="entry name" value="C-terminal effector domain of the bipartite response regulators"/>
    <property type="match status" value="1"/>
</dbReference>
<evidence type="ECO:0000256" key="1">
    <source>
        <dbReference type="ARBA" id="ARBA00023125"/>
    </source>
</evidence>
<keyword evidence="1 2" id="KW-0238">DNA-binding</keyword>
<evidence type="ECO:0000313" key="4">
    <source>
        <dbReference type="EMBL" id="RST86098.1"/>
    </source>
</evidence>
<feature type="DNA-binding region" description="OmpR/PhoB-type" evidence="2">
    <location>
        <begin position="1"/>
        <end position="98"/>
    </location>
</feature>
<dbReference type="Pfam" id="PF00486">
    <property type="entry name" value="Trans_reg_C"/>
    <property type="match status" value="1"/>
</dbReference>
<dbReference type="OrthoDB" id="9807521at2"/>
<dbReference type="SMART" id="SM00862">
    <property type="entry name" value="Trans_reg_C"/>
    <property type="match status" value="1"/>
</dbReference>
<dbReference type="InterPro" id="IPR036388">
    <property type="entry name" value="WH-like_DNA-bd_sf"/>
</dbReference>
<organism evidence="4 5">
    <name type="scientific">Aquibium carbonis</name>
    <dbReference type="NCBI Taxonomy" id="2495581"/>
    <lineage>
        <taxon>Bacteria</taxon>
        <taxon>Pseudomonadati</taxon>
        <taxon>Pseudomonadota</taxon>
        <taxon>Alphaproteobacteria</taxon>
        <taxon>Hyphomicrobiales</taxon>
        <taxon>Phyllobacteriaceae</taxon>
        <taxon>Aquibium</taxon>
    </lineage>
</organism>
<keyword evidence="5" id="KW-1185">Reference proteome</keyword>
<evidence type="ECO:0000256" key="2">
    <source>
        <dbReference type="PROSITE-ProRule" id="PRU01091"/>
    </source>
</evidence>